<dbReference type="CDD" id="cd03139">
    <property type="entry name" value="GATase1_PfpI_2"/>
    <property type="match status" value="1"/>
</dbReference>
<dbReference type="Pfam" id="PF01965">
    <property type="entry name" value="DJ-1_PfpI"/>
    <property type="match status" value="1"/>
</dbReference>
<dbReference type="RefSeq" id="WP_010441756.1">
    <property type="nucleotide sequence ID" value="NZ_AEYW01000013.1"/>
</dbReference>
<evidence type="ECO:0000313" key="3">
    <source>
        <dbReference type="Proteomes" id="UP000271700"/>
    </source>
</evidence>
<gene>
    <name evidence="2" type="ORF">CLV75_1328</name>
</gene>
<dbReference type="SUPFAM" id="SSF52317">
    <property type="entry name" value="Class I glutamine amidotransferase-like"/>
    <property type="match status" value="1"/>
</dbReference>
<dbReference type="InterPro" id="IPR052158">
    <property type="entry name" value="INH-QAR"/>
</dbReference>
<evidence type="ECO:0000259" key="1">
    <source>
        <dbReference type="Pfam" id="PF01965"/>
    </source>
</evidence>
<accession>A0A497ZPF1</accession>
<dbReference type="InterPro" id="IPR029062">
    <property type="entry name" value="Class_I_gatase-like"/>
</dbReference>
<proteinExistence type="predicted"/>
<name>A0A497ZPF1_9RHOB</name>
<dbReference type="PANTHER" id="PTHR43130">
    <property type="entry name" value="ARAC-FAMILY TRANSCRIPTIONAL REGULATOR"/>
    <property type="match status" value="1"/>
</dbReference>
<dbReference type="STRING" id="981384.GCA_000192475_01672"/>
<dbReference type="Proteomes" id="UP000271700">
    <property type="component" value="Unassembled WGS sequence"/>
</dbReference>
<organism evidence="2 3">
    <name type="scientific">Ruegeria conchae</name>
    <dbReference type="NCBI Taxonomy" id="981384"/>
    <lineage>
        <taxon>Bacteria</taxon>
        <taxon>Pseudomonadati</taxon>
        <taxon>Pseudomonadota</taxon>
        <taxon>Alphaproteobacteria</taxon>
        <taxon>Rhodobacterales</taxon>
        <taxon>Roseobacteraceae</taxon>
        <taxon>Ruegeria</taxon>
    </lineage>
</organism>
<evidence type="ECO:0000313" key="2">
    <source>
        <dbReference type="EMBL" id="RLK11328.1"/>
    </source>
</evidence>
<reference evidence="2 3" key="1">
    <citation type="submission" date="2018-10" db="EMBL/GenBank/DDBJ databases">
        <title>Genomic Encyclopedia of Archaeal and Bacterial Type Strains, Phase II (KMG-II): from individual species to whole genera.</title>
        <authorList>
            <person name="Goeker M."/>
        </authorList>
    </citation>
    <scope>NUCLEOTIDE SEQUENCE [LARGE SCALE GENOMIC DNA]</scope>
    <source>
        <strain evidence="2 3">DSM 29317</strain>
    </source>
</reference>
<dbReference type="AlphaFoldDB" id="A0A497ZPF1"/>
<keyword evidence="3" id="KW-1185">Reference proteome</keyword>
<comment type="caution">
    <text evidence="2">The sequence shown here is derived from an EMBL/GenBank/DDBJ whole genome shotgun (WGS) entry which is preliminary data.</text>
</comment>
<dbReference type="PANTHER" id="PTHR43130:SF15">
    <property type="entry name" value="THIJ_PFPI FAMILY PROTEIN (AFU_ORTHOLOGUE AFUA_5G14240)"/>
    <property type="match status" value="1"/>
</dbReference>
<protein>
    <submittedName>
        <fullName evidence="2">DJ-1/PfpI family protein</fullName>
    </submittedName>
</protein>
<sequence>MRRIGALIFPGFELLDVFGPMEMFGLLEDDFQLELVAETPGPIQSNQKLKAIAEHSISDDTHYDILFVPGGAGTRREVGNHRLLDWISISAEKVEFTLSVCTGSALLAKAGVLDTRRATTNKAAYSWVRTQGPNVDWVPQARWVEDGPFLTSSGVSAGMDMTLGAIALLHGEDRAEEVAKWCEYSWHKDKSHDPFAQIHGLV</sequence>
<dbReference type="EMBL" id="RCCT01000001">
    <property type="protein sequence ID" value="RLK11328.1"/>
    <property type="molecule type" value="Genomic_DNA"/>
</dbReference>
<dbReference type="Gene3D" id="3.40.50.880">
    <property type="match status" value="1"/>
</dbReference>
<feature type="domain" description="DJ-1/PfpI" evidence="1">
    <location>
        <begin position="3"/>
        <end position="165"/>
    </location>
</feature>
<dbReference type="InterPro" id="IPR002818">
    <property type="entry name" value="DJ-1/PfpI"/>
</dbReference>